<evidence type="ECO:0000313" key="8">
    <source>
        <dbReference type="EMBL" id="CAH2106303.1"/>
    </source>
</evidence>
<reference evidence="8" key="1">
    <citation type="submission" date="2022-03" db="EMBL/GenBank/DDBJ databases">
        <authorList>
            <person name="Tunstrom K."/>
        </authorList>
    </citation>
    <scope>NUCLEOTIDE SEQUENCE</scope>
</reference>
<evidence type="ECO:0000259" key="7">
    <source>
        <dbReference type="Pfam" id="PF00916"/>
    </source>
</evidence>
<feature type="transmembrane region" description="Helical" evidence="6">
    <location>
        <begin position="91"/>
        <end position="112"/>
    </location>
</feature>
<keyword evidence="2 6" id="KW-0812">Transmembrane</keyword>
<evidence type="ECO:0000256" key="3">
    <source>
        <dbReference type="ARBA" id="ARBA00022989"/>
    </source>
</evidence>
<evidence type="ECO:0000313" key="9">
    <source>
        <dbReference type="Proteomes" id="UP001153954"/>
    </source>
</evidence>
<proteinExistence type="predicted"/>
<comment type="subcellular location">
    <subcellularLocation>
        <location evidence="1">Membrane</location>
        <topology evidence="1">Multi-pass membrane protein</topology>
    </subcellularLocation>
</comment>
<feature type="transmembrane region" description="Helical" evidence="6">
    <location>
        <begin position="385"/>
        <end position="403"/>
    </location>
</feature>
<evidence type="ECO:0000256" key="6">
    <source>
        <dbReference type="SAM" id="Phobius"/>
    </source>
</evidence>
<dbReference type="Proteomes" id="UP001153954">
    <property type="component" value="Unassembled WGS sequence"/>
</dbReference>
<comment type="caution">
    <text evidence="8">The sequence shown here is derived from an EMBL/GenBank/DDBJ whole genome shotgun (WGS) entry which is preliminary data.</text>
</comment>
<name>A0AAU9V4T7_EUPED</name>
<protein>
    <recommendedName>
        <fullName evidence="7">SLC26A/SulP transporter domain-containing protein</fullName>
    </recommendedName>
</protein>
<feature type="region of interest" description="Disordered" evidence="5">
    <location>
        <begin position="1"/>
        <end position="40"/>
    </location>
</feature>
<feature type="transmembrane region" description="Helical" evidence="6">
    <location>
        <begin position="479"/>
        <end position="511"/>
    </location>
</feature>
<evidence type="ECO:0000256" key="5">
    <source>
        <dbReference type="SAM" id="MobiDB-lite"/>
    </source>
</evidence>
<feature type="transmembrane region" description="Helical" evidence="6">
    <location>
        <begin position="351"/>
        <end position="373"/>
    </location>
</feature>
<feature type="compositionally biased region" description="Basic and acidic residues" evidence="5">
    <location>
        <begin position="9"/>
        <end position="25"/>
    </location>
</feature>
<keyword evidence="4 6" id="KW-0472">Membrane</keyword>
<feature type="transmembrane region" description="Helical" evidence="6">
    <location>
        <begin position="132"/>
        <end position="154"/>
    </location>
</feature>
<feature type="transmembrane region" description="Helical" evidence="6">
    <location>
        <begin position="423"/>
        <end position="443"/>
    </location>
</feature>
<dbReference type="InterPro" id="IPR011547">
    <property type="entry name" value="SLC26A/SulP_dom"/>
</dbReference>
<dbReference type="InterPro" id="IPR001902">
    <property type="entry name" value="SLC26A/SulP_fam"/>
</dbReference>
<feature type="domain" description="SLC26A/SulP transporter" evidence="7">
    <location>
        <begin position="93"/>
        <end position="479"/>
    </location>
</feature>
<keyword evidence="3 6" id="KW-1133">Transmembrane helix</keyword>
<evidence type="ECO:0000256" key="2">
    <source>
        <dbReference type="ARBA" id="ARBA00022692"/>
    </source>
</evidence>
<dbReference type="EMBL" id="CAKOGL010000029">
    <property type="protein sequence ID" value="CAH2106303.1"/>
    <property type="molecule type" value="Genomic_DNA"/>
</dbReference>
<sequence length="617" mass="66919">MPMLSGKAWKAESKTKRGEEKDRAQGYRTMMNNTENKESKTVIARRQGLTDLGLGLTGLTDHPRKMFLGPRFVWRVFPILKWSRSYNTSTGIGDLIAGITVALTLIPQSIAYASLAGFEPQYGLYASFAGGFVYAIMGTCPQINIGPTALLSLLTFTYTNGKNPDYAILLCFIGGIIQLLAGIVQLGFLVEFVSLPVVSGFTSAAAITIASSQIKGLFGLSFNAETFISTWREVFNHIGSTRYEDTLLGLSCCVVLMGMKALKDIKLKDSQDEKVGRIVVLQRSLWFAGVARNAVVVVIASVVAFFVHEDKNRPLILTGNITPGLPAPQPPPFYTIIGNTTVSAGEMLSHLGSGLLVVPLVGVISNVAIAKAFSKGRTLDATQEIVALGACNIIGAFFRSFPVNGSFTRSAVSDASGVRTPAAGFYTGIIVLLTLGLLTPYFYFIPRAALSAVIVCAVLNMVDIAIIKRLWRTNRLDLIPLLGTFVFGLILGVELGLGCGVAIDMLLLLYYQSRPRLDIRYVDESGFPPHYSMHPVGGLHFASAEKVRSKIISLRNRKRIDTLENLTVVADGMVINGTAEPRATPNILVIYCHAVCRLDYTFLQVVQNWQSITAVNA</sequence>
<dbReference type="GO" id="GO:0055085">
    <property type="term" value="P:transmembrane transport"/>
    <property type="evidence" value="ECO:0007669"/>
    <property type="project" value="InterPro"/>
</dbReference>
<dbReference type="PANTHER" id="PTHR11814">
    <property type="entry name" value="SULFATE TRANSPORTER"/>
    <property type="match status" value="1"/>
</dbReference>
<feature type="transmembrane region" description="Helical" evidence="6">
    <location>
        <begin position="448"/>
        <end position="467"/>
    </location>
</feature>
<feature type="transmembrane region" description="Helical" evidence="6">
    <location>
        <begin position="284"/>
        <end position="307"/>
    </location>
</feature>
<organism evidence="8 9">
    <name type="scientific">Euphydryas editha</name>
    <name type="common">Edith's checkerspot</name>
    <dbReference type="NCBI Taxonomy" id="104508"/>
    <lineage>
        <taxon>Eukaryota</taxon>
        <taxon>Metazoa</taxon>
        <taxon>Ecdysozoa</taxon>
        <taxon>Arthropoda</taxon>
        <taxon>Hexapoda</taxon>
        <taxon>Insecta</taxon>
        <taxon>Pterygota</taxon>
        <taxon>Neoptera</taxon>
        <taxon>Endopterygota</taxon>
        <taxon>Lepidoptera</taxon>
        <taxon>Glossata</taxon>
        <taxon>Ditrysia</taxon>
        <taxon>Papilionoidea</taxon>
        <taxon>Nymphalidae</taxon>
        <taxon>Nymphalinae</taxon>
        <taxon>Euphydryas</taxon>
    </lineage>
</organism>
<accession>A0AAU9V4T7</accession>
<dbReference type="AlphaFoldDB" id="A0AAU9V4T7"/>
<gene>
    <name evidence="8" type="ORF">EEDITHA_LOCUS20452</name>
</gene>
<dbReference type="GO" id="GO:0016020">
    <property type="term" value="C:membrane"/>
    <property type="evidence" value="ECO:0007669"/>
    <property type="project" value="UniProtKB-SubCell"/>
</dbReference>
<evidence type="ECO:0000256" key="4">
    <source>
        <dbReference type="ARBA" id="ARBA00023136"/>
    </source>
</evidence>
<dbReference type="Pfam" id="PF00916">
    <property type="entry name" value="Sulfate_transp"/>
    <property type="match status" value="1"/>
</dbReference>
<evidence type="ECO:0000256" key="1">
    <source>
        <dbReference type="ARBA" id="ARBA00004141"/>
    </source>
</evidence>
<keyword evidence="9" id="KW-1185">Reference proteome</keyword>
<feature type="transmembrane region" description="Helical" evidence="6">
    <location>
        <begin position="166"/>
        <end position="190"/>
    </location>
</feature>